<dbReference type="Proteomes" id="UP000240883">
    <property type="component" value="Unassembled WGS sequence"/>
</dbReference>
<dbReference type="EMBL" id="KZ678137">
    <property type="protein sequence ID" value="PSN65460.1"/>
    <property type="molecule type" value="Genomic_DNA"/>
</dbReference>
<name>A0A2T2NJ84_CORCC</name>
<evidence type="ECO:0000256" key="1">
    <source>
        <dbReference type="SAM" id="MobiDB-lite"/>
    </source>
</evidence>
<protein>
    <submittedName>
        <fullName evidence="2">Uncharacterized protein</fullName>
    </submittedName>
</protein>
<feature type="region of interest" description="Disordered" evidence="1">
    <location>
        <begin position="265"/>
        <end position="292"/>
    </location>
</feature>
<dbReference type="OrthoDB" id="3794856at2759"/>
<evidence type="ECO:0000313" key="2">
    <source>
        <dbReference type="EMBL" id="PSN65460.1"/>
    </source>
</evidence>
<dbReference type="AlphaFoldDB" id="A0A2T2NJ84"/>
<keyword evidence="3" id="KW-1185">Reference proteome</keyword>
<accession>A0A2T2NJ84</accession>
<feature type="region of interest" description="Disordered" evidence="1">
    <location>
        <begin position="200"/>
        <end position="228"/>
    </location>
</feature>
<feature type="region of interest" description="Disordered" evidence="1">
    <location>
        <begin position="438"/>
        <end position="488"/>
    </location>
</feature>
<evidence type="ECO:0000313" key="3">
    <source>
        <dbReference type="Proteomes" id="UP000240883"/>
    </source>
</evidence>
<sequence>MPQPLAVDMRSTSHEFGSAHAINNTIRLPSNPINNRPEKINPGTNPNYVQGAMAGPSYGTPLSCHTCYASDLGSYSPSLDCNSVIPEETGNQYLFTQYNIFGDFNSGQVGPRSYLPGQTGRCNAGGYQPCSDQLFNSTPSTDYGYSDFYSPDERIQFYGLDQAYSIPLKSIEKPPENTDVSPFILPSSEENQQRIWEIENDESTPTSSESPCEEHTKAPKQKRVLPAKSARVSAAQKLHLLANYDLPTYDGVKLSFNSQHEASAASQDRIADSELDWSSPQDDDTLPTTDEERSEVVRRLLGAMLETNHCKDPGSRSFAHRWKEGSTFYHVEDMERVCWEIQEFAEKLHREGPRILSIHDKNYLGIVAKTKDLKFSDRIQLIMTLMVEFKSRCDKLMRGGAVQEYVAAPQEVLRTGRVNIKSNKDRQAYLIVGRKAKMAEKAKSAEAKASSGRRTRKRAHSEDPEDEDEGISHGIAERAKTRKPRKIA</sequence>
<organism evidence="2 3">
    <name type="scientific">Corynespora cassiicola Philippines</name>
    <dbReference type="NCBI Taxonomy" id="1448308"/>
    <lineage>
        <taxon>Eukaryota</taxon>
        <taxon>Fungi</taxon>
        <taxon>Dikarya</taxon>
        <taxon>Ascomycota</taxon>
        <taxon>Pezizomycotina</taxon>
        <taxon>Dothideomycetes</taxon>
        <taxon>Pleosporomycetidae</taxon>
        <taxon>Pleosporales</taxon>
        <taxon>Corynesporascaceae</taxon>
        <taxon>Corynespora</taxon>
    </lineage>
</organism>
<proteinExistence type="predicted"/>
<reference evidence="2 3" key="1">
    <citation type="journal article" date="2018" name="Front. Microbiol.">
        <title>Genome-Wide Analysis of Corynespora cassiicola Leaf Fall Disease Putative Effectors.</title>
        <authorList>
            <person name="Lopez D."/>
            <person name="Ribeiro S."/>
            <person name="Label P."/>
            <person name="Fumanal B."/>
            <person name="Venisse J.S."/>
            <person name="Kohler A."/>
            <person name="de Oliveira R.R."/>
            <person name="Labutti K."/>
            <person name="Lipzen A."/>
            <person name="Lail K."/>
            <person name="Bauer D."/>
            <person name="Ohm R.A."/>
            <person name="Barry K.W."/>
            <person name="Spatafora J."/>
            <person name="Grigoriev I.V."/>
            <person name="Martin F.M."/>
            <person name="Pujade-Renaud V."/>
        </authorList>
    </citation>
    <scope>NUCLEOTIDE SEQUENCE [LARGE SCALE GENOMIC DNA]</scope>
    <source>
        <strain evidence="2 3">Philippines</strain>
    </source>
</reference>
<gene>
    <name evidence="2" type="ORF">BS50DRAFT_636223</name>
</gene>